<feature type="transmembrane region" description="Helical" evidence="1">
    <location>
        <begin position="24"/>
        <end position="42"/>
    </location>
</feature>
<organism evidence="2">
    <name type="scientific">Arion vulgaris</name>
    <dbReference type="NCBI Taxonomy" id="1028688"/>
    <lineage>
        <taxon>Eukaryota</taxon>
        <taxon>Metazoa</taxon>
        <taxon>Spiralia</taxon>
        <taxon>Lophotrochozoa</taxon>
        <taxon>Mollusca</taxon>
        <taxon>Gastropoda</taxon>
        <taxon>Heterobranchia</taxon>
        <taxon>Euthyneura</taxon>
        <taxon>Panpulmonata</taxon>
        <taxon>Eupulmonata</taxon>
        <taxon>Stylommatophora</taxon>
        <taxon>Helicina</taxon>
        <taxon>Arionoidea</taxon>
        <taxon>Arionidae</taxon>
        <taxon>Arion</taxon>
    </lineage>
</organism>
<proteinExistence type="predicted"/>
<keyword evidence="1" id="KW-0472">Membrane</keyword>
<gene>
    <name evidence="2" type="primary">ORF173824</name>
</gene>
<evidence type="ECO:0000313" key="2">
    <source>
        <dbReference type="EMBL" id="CEK89959.1"/>
    </source>
</evidence>
<keyword evidence="1" id="KW-1133">Transmembrane helix</keyword>
<dbReference type="EMBL" id="HACG01043094">
    <property type="protein sequence ID" value="CEK89959.1"/>
    <property type="molecule type" value="Transcribed_RNA"/>
</dbReference>
<feature type="non-terminal residue" evidence="2">
    <location>
        <position position="56"/>
    </location>
</feature>
<reference evidence="2" key="1">
    <citation type="submission" date="2014-12" db="EMBL/GenBank/DDBJ databases">
        <title>Insight into the proteome of Arion vulgaris.</title>
        <authorList>
            <person name="Aradska J."/>
            <person name="Bulat T."/>
            <person name="Smidak R."/>
            <person name="Sarate P."/>
            <person name="Gangsoo J."/>
            <person name="Sialana F."/>
            <person name="Bilban M."/>
            <person name="Lubec G."/>
        </authorList>
    </citation>
    <scope>NUCLEOTIDE SEQUENCE</scope>
    <source>
        <tissue evidence="2">Skin</tissue>
    </source>
</reference>
<keyword evidence="1" id="KW-0812">Transmembrane</keyword>
<name>A0A0B7B9H1_9EUPU</name>
<protein>
    <submittedName>
        <fullName evidence="2">Uncharacterized protein</fullName>
    </submittedName>
</protein>
<dbReference type="AlphaFoldDB" id="A0A0B7B9H1"/>
<sequence length="56" mass="6642">MIMSAHIKTQGHVSMYRDVVMTSFYNFVVDLFHIVTFIKYFLHTNHICKPPEWLPG</sequence>
<evidence type="ECO:0000256" key="1">
    <source>
        <dbReference type="SAM" id="Phobius"/>
    </source>
</evidence>
<accession>A0A0B7B9H1</accession>